<keyword evidence="7" id="KW-1185">Reference proteome</keyword>
<gene>
    <name evidence="6" type="ORF">C5L14_26575</name>
</gene>
<dbReference type="InterPro" id="IPR003715">
    <property type="entry name" value="Poly_export_N"/>
</dbReference>
<dbReference type="Proteomes" id="UP000237682">
    <property type="component" value="Unassembled WGS sequence"/>
</dbReference>
<dbReference type="InterPro" id="IPR058781">
    <property type="entry name" value="HH_AprE-like"/>
</dbReference>
<dbReference type="GO" id="GO:0015159">
    <property type="term" value="F:polysaccharide transmembrane transporter activity"/>
    <property type="evidence" value="ECO:0007669"/>
    <property type="project" value="InterPro"/>
</dbReference>
<keyword evidence="1" id="KW-0732">Signal</keyword>
<dbReference type="AlphaFoldDB" id="A0A2S9Q526"/>
<comment type="caution">
    <text evidence="6">The sequence shown here is derived from an EMBL/GenBank/DDBJ whole genome shotgun (WGS) entry which is preliminary data.</text>
</comment>
<evidence type="ECO:0000259" key="3">
    <source>
        <dbReference type="Pfam" id="PF02563"/>
    </source>
</evidence>
<sequence length="448" mass="48638">MSFEAFHRAAISRKSRRSGLRRVAIAVLTTAVATVGIATTALAEPYLLGPEDKLKIRVYDWRASSSEVHEWAALTGEFVVGASGNVSLPLIGEVPAAGKSTGDLSVLIGEKLQASIGLSNRPDASVEVSTYRPFYILGMVTTPGQYPYKPGLTVLQAVSTAGGVLRVSDFGLLSFQRESLVNRGDLRTLAVERLGLLAREARLDAELQGSDTITFPKDLMSQADTPQVAQMMKEEQLLFEARKQALRSQEDAINQTKKLLGSEIESLKAKSQSLQRQLELAKEELDNVNGLVSKGLAVASRKLALDQNVSQFESNRLDIDLLILRAQQDISKAERDVVDLHNKRRNDILTEISDVRGKISVNAEKTTTTQGLVYNAEVQAPQAVVSQMGNLNSKLTFAIIRRVGDKTQTIEANEADPVYPGDVVRVERLGAAPNGQEIVPHSSASAQP</sequence>
<reference evidence="6 7" key="1">
    <citation type="submission" date="2018-02" db="EMBL/GenBank/DDBJ databases">
        <title>Whole genome sequencing of endophytic bacterium.</title>
        <authorList>
            <person name="Eedara R."/>
            <person name="Podile A.R."/>
        </authorList>
    </citation>
    <scope>NUCLEOTIDE SEQUENCE [LARGE SCALE GENOMIC DNA]</scope>
    <source>
        <strain evidence="6 7">RP1T</strain>
    </source>
</reference>
<name>A0A2S9Q526_9HYPH</name>
<evidence type="ECO:0000313" key="6">
    <source>
        <dbReference type="EMBL" id="PRH84420.1"/>
    </source>
</evidence>
<dbReference type="InterPro" id="IPR019554">
    <property type="entry name" value="Soluble_ligand-bd"/>
</dbReference>
<keyword evidence="2" id="KW-0175">Coiled coil</keyword>
<dbReference type="PANTHER" id="PTHR33619">
    <property type="entry name" value="POLYSACCHARIDE EXPORT PROTEIN GFCE-RELATED"/>
    <property type="match status" value="1"/>
</dbReference>
<evidence type="ECO:0000313" key="7">
    <source>
        <dbReference type="Proteomes" id="UP000237682"/>
    </source>
</evidence>
<feature type="domain" description="AprE-like long alpha-helical hairpin" evidence="5">
    <location>
        <begin position="184"/>
        <end position="369"/>
    </location>
</feature>
<proteinExistence type="predicted"/>
<dbReference type="InterPro" id="IPR049712">
    <property type="entry name" value="Poly_export"/>
</dbReference>
<feature type="domain" description="Soluble ligand binding" evidence="4">
    <location>
        <begin position="134"/>
        <end position="165"/>
    </location>
</feature>
<dbReference type="EMBL" id="PUEJ01000013">
    <property type="protein sequence ID" value="PRH84420.1"/>
    <property type="molecule type" value="Genomic_DNA"/>
</dbReference>
<dbReference type="Pfam" id="PF10531">
    <property type="entry name" value="SLBB"/>
    <property type="match status" value="1"/>
</dbReference>
<feature type="domain" description="Polysaccharide export protein N-terminal" evidence="3">
    <location>
        <begin position="43"/>
        <end position="128"/>
    </location>
</feature>
<dbReference type="RefSeq" id="WP_105865079.1">
    <property type="nucleotide sequence ID" value="NZ_PUEJ01000013.1"/>
</dbReference>
<accession>A0A2S9Q526</accession>
<evidence type="ECO:0000259" key="4">
    <source>
        <dbReference type="Pfam" id="PF10531"/>
    </source>
</evidence>
<evidence type="ECO:0000256" key="1">
    <source>
        <dbReference type="ARBA" id="ARBA00022729"/>
    </source>
</evidence>
<dbReference type="PANTHER" id="PTHR33619:SF3">
    <property type="entry name" value="POLYSACCHARIDE EXPORT PROTEIN GFCE-RELATED"/>
    <property type="match status" value="1"/>
</dbReference>
<dbReference type="OrthoDB" id="9798876at2"/>
<protein>
    <submittedName>
        <fullName evidence="6">Exopolysaccharide biosynthesis protein</fullName>
    </submittedName>
</protein>
<organism evidence="6 7">
    <name type="scientific">Labrys okinawensis</name>
    <dbReference type="NCBI Taxonomy" id="346911"/>
    <lineage>
        <taxon>Bacteria</taxon>
        <taxon>Pseudomonadati</taxon>
        <taxon>Pseudomonadota</taxon>
        <taxon>Alphaproteobacteria</taxon>
        <taxon>Hyphomicrobiales</taxon>
        <taxon>Xanthobacteraceae</taxon>
        <taxon>Labrys</taxon>
    </lineage>
</organism>
<feature type="coiled-coil region" evidence="2">
    <location>
        <begin position="257"/>
        <end position="291"/>
    </location>
</feature>
<dbReference type="Pfam" id="PF02563">
    <property type="entry name" value="Poly_export"/>
    <property type="match status" value="1"/>
</dbReference>
<evidence type="ECO:0000259" key="5">
    <source>
        <dbReference type="Pfam" id="PF25994"/>
    </source>
</evidence>
<dbReference type="Gene3D" id="3.30.1950.10">
    <property type="entry name" value="wza like domain"/>
    <property type="match status" value="1"/>
</dbReference>
<dbReference type="Pfam" id="PF25994">
    <property type="entry name" value="HH_AprE"/>
    <property type="match status" value="1"/>
</dbReference>
<evidence type="ECO:0000256" key="2">
    <source>
        <dbReference type="SAM" id="Coils"/>
    </source>
</evidence>